<organism evidence="9 10">
    <name type="scientific">Yersinia bercovieri</name>
    <dbReference type="NCBI Taxonomy" id="634"/>
    <lineage>
        <taxon>Bacteria</taxon>
        <taxon>Pseudomonadati</taxon>
        <taxon>Pseudomonadota</taxon>
        <taxon>Gammaproteobacteria</taxon>
        <taxon>Enterobacterales</taxon>
        <taxon>Yersiniaceae</taxon>
        <taxon>Yersinia</taxon>
    </lineage>
</organism>
<gene>
    <name evidence="9" type="primary">flgA</name>
    <name evidence="9" type="ORF">CS533_02985</name>
</gene>
<keyword evidence="9" id="KW-0282">Flagellum</keyword>
<evidence type="ECO:0000256" key="6">
    <source>
        <dbReference type="ARBA" id="ARBA00025643"/>
    </source>
</evidence>
<name>A0A2G4U6W4_YERBE</name>
<comment type="similarity">
    <text evidence="2 7">Belongs to the FlgA family.</text>
</comment>
<keyword evidence="4 7" id="KW-0732">Signal</keyword>
<evidence type="ECO:0000259" key="8">
    <source>
        <dbReference type="SMART" id="SM00858"/>
    </source>
</evidence>
<keyword evidence="9" id="KW-0966">Cell projection</keyword>
<dbReference type="GO" id="GO:0042597">
    <property type="term" value="C:periplasmic space"/>
    <property type="evidence" value="ECO:0007669"/>
    <property type="project" value="UniProtKB-SubCell"/>
</dbReference>
<feature type="domain" description="SAF" evidence="8">
    <location>
        <begin position="110"/>
        <end position="172"/>
    </location>
</feature>
<dbReference type="AlphaFoldDB" id="A0A2G4U6W4"/>
<comment type="subcellular location">
    <subcellularLocation>
        <location evidence="1 7">Periplasm</location>
    </subcellularLocation>
</comment>
<dbReference type="Gene3D" id="2.30.30.760">
    <property type="match status" value="1"/>
</dbReference>
<evidence type="ECO:0000256" key="3">
    <source>
        <dbReference type="ARBA" id="ARBA00014754"/>
    </source>
</evidence>
<dbReference type="Pfam" id="PF13144">
    <property type="entry name" value="ChapFlgA"/>
    <property type="match status" value="1"/>
</dbReference>
<sequence>MLPSRSHFITLLTLIVCFKMFDATAAPQPSDNALETQIAALLNSQRGSATDADVTRTIKILTPPEQLTSLCPNPELSLAGNNTRLTGNKSVIAQCEGQRKFIQIAVYAQGTWWTPSHPLKPGVTIQPEDLESRTGSLARLPEGVVFNKEHIIGLTTTRSINRGQPVLQNQLRQPRVIMTGQEVEMIATGPGFRIRSRGKALDNAALGGTLRIITKTGQIMTGTVTAEGKVNIDLKE</sequence>
<dbReference type="RefSeq" id="WP_005270935.1">
    <property type="nucleotide sequence ID" value="NZ_CABHQJ010000115.1"/>
</dbReference>
<dbReference type="NCBIfam" id="TIGR03170">
    <property type="entry name" value="flgA_cterm"/>
    <property type="match status" value="1"/>
</dbReference>
<dbReference type="CDD" id="cd11614">
    <property type="entry name" value="SAF_CpaB_FlgA_like"/>
    <property type="match status" value="1"/>
</dbReference>
<evidence type="ECO:0000313" key="10">
    <source>
        <dbReference type="Proteomes" id="UP000229378"/>
    </source>
</evidence>
<dbReference type="PANTHER" id="PTHR36307">
    <property type="entry name" value="FLAGELLA BASAL BODY P-RING FORMATION PROTEIN FLGA"/>
    <property type="match status" value="1"/>
</dbReference>
<dbReference type="Proteomes" id="UP000229378">
    <property type="component" value="Unassembled WGS sequence"/>
</dbReference>
<dbReference type="Gene3D" id="3.90.1210.10">
    <property type="entry name" value="Antifreeze-like/N-acetylneuraminic acid synthase C-terminal domain"/>
    <property type="match status" value="1"/>
</dbReference>
<evidence type="ECO:0000256" key="7">
    <source>
        <dbReference type="RuleBase" id="RU362063"/>
    </source>
</evidence>
<comment type="function">
    <text evidence="6 7">Involved in the assembly process of the P-ring formation. It may associate with FlgF on the rod constituting a structure essential for the P-ring assembly or may act as a modulator protein for the P-ring assembly.</text>
</comment>
<dbReference type="SMART" id="SM00858">
    <property type="entry name" value="SAF"/>
    <property type="match status" value="1"/>
</dbReference>
<keyword evidence="7" id="KW-1005">Bacterial flagellum biogenesis</keyword>
<accession>A0A2G4U6W4</accession>
<proteinExistence type="inferred from homology"/>
<dbReference type="InterPro" id="IPR039246">
    <property type="entry name" value="Flagellar_FlgA"/>
</dbReference>
<evidence type="ECO:0000256" key="4">
    <source>
        <dbReference type="ARBA" id="ARBA00022729"/>
    </source>
</evidence>
<dbReference type="InterPro" id="IPR017585">
    <property type="entry name" value="SAF_FlgA"/>
</dbReference>
<dbReference type="GO" id="GO:0044780">
    <property type="term" value="P:bacterial-type flagellum assembly"/>
    <property type="evidence" value="ECO:0007669"/>
    <property type="project" value="InterPro"/>
</dbReference>
<evidence type="ECO:0000313" key="9">
    <source>
        <dbReference type="EMBL" id="PHZ28970.1"/>
    </source>
</evidence>
<dbReference type="GeneID" id="89598367"/>
<keyword evidence="5 7" id="KW-0574">Periplasm</keyword>
<comment type="caution">
    <text evidence="9">The sequence shown here is derived from an EMBL/GenBank/DDBJ whole genome shotgun (WGS) entry which is preliminary data.</text>
</comment>
<evidence type="ECO:0000256" key="5">
    <source>
        <dbReference type="ARBA" id="ARBA00022764"/>
    </source>
</evidence>
<dbReference type="PANTHER" id="PTHR36307:SF1">
    <property type="entry name" value="FLAGELLA BASAL BODY P-RING FORMATION PROTEIN FLGA"/>
    <property type="match status" value="1"/>
</dbReference>
<reference evidence="9 10" key="1">
    <citation type="submission" date="2017-10" db="EMBL/GenBank/DDBJ databases">
        <authorList>
            <person name="Banno H."/>
            <person name="Chua N.-H."/>
        </authorList>
    </citation>
    <scope>NUCLEOTIDE SEQUENCE [LARGE SCALE GENOMIC DNA]</scope>
    <source>
        <strain evidence="9 10">SCPM-O-B-7607</strain>
    </source>
</reference>
<feature type="signal peptide" evidence="7">
    <location>
        <begin position="1"/>
        <end position="25"/>
    </location>
</feature>
<evidence type="ECO:0000256" key="1">
    <source>
        <dbReference type="ARBA" id="ARBA00004418"/>
    </source>
</evidence>
<evidence type="ECO:0000256" key="2">
    <source>
        <dbReference type="ARBA" id="ARBA00010474"/>
    </source>
</evidence>
<dbReference type="EMBL" id="PEHN01000002">
    <property type="protein sequence ID" value="PHZ28970.1"/>
    <property type="molecule type" value="Genomic_DNA"/>
</dbReference>
<keyword evidence="9" id="KW-0969">Cilium</keyword>
<feature type="chain" id="PRO_5014492399" description="Flagella basal body P-ring formation protein FlgA" evidence="7">
    <location>
        <begin position="26"/>
        <end position="236"/>
    </location>
</feature>
<dbReference type="InterPro" id="IPR013974">
    <property type="entry name" value="SAF"/>
</dbReference>
<protein>
    <recommendedName>
        <fullName evidence="3 7">Flagella basal body P-ring formation protein FlgA</fullName>
    </recommendedName>
</protein>